<dbReference type="Proteomes" id="UP000501705">
    <property type="component" value="Chromosome"/>
</dbReference>
<dbReference type="GO" id="GO:0003700">
    <property type="term" value="F:DNA-binding transcription factor activity"/>
    <property type="evidence" value="ECO:0007669"/>
    <property type="project" value="TreeGrafter"/>
</dbReference>
<dbReference type="PANTHER" id="PTHR30136:SF24">
    <property type="entry name" value="HTH-TYPE TRANSCRIPTIONAL REPRESSOR ALLR"/>
    <property type="match status" value="1"/>
</dbReference>
<dbReference type="SUPFAM" id="SSF46785">
    <property type="entry name" value="Winged helix' DNA-binding domain"/>
    <property type="match status" value="1"/>
</dbReference>
<feature type="region of interest" description="Disordered" evidence="4">
    <location>
        <begin position="1"/>
        <end position="22"/>
    </location>
</feature>
<dbReference type="Gene3D" id="3.30.450.40">
    <property type="match status" value="1"/>
</dbReference>
<evidence type="ECO:0000259" key="5">
    <source>
        <dbReference type="PROSITE" id="PS51077"/>
    </source>
</evidence>
<dbReference type="PANTHER" id="PTHR30136">
    <property type="entry name" value="HELIX-TURN-HELIX TRANSCRIPTIONAL REGULATOR, ICLR FAMILY"/>
    <property type="match status" value="1"/>
</dbReference>
<gene>
    <name evidence="7" type="ORF">F5X71_15925</name>
</gene>
<feature type="domain" description="IclR-ED" evidence="6">
    <location>
        <begin position="89"/>
        <end position="272"/>
    </location>
</feature>
<feature type="domain" description="HTH iclR-type" evidence="5">
    <location>
        <begin position="28"/>
        <end position="88"/>
    </location>
</feature>
<dbReference type="InterPro" id="IPR029016">
    <property type="entry name" value="GAF-like_dom_sf"/>
</dbReference>
<keyword evidence="3" id="KW-0804">Transcription</keyword>
<dbReference type="RefSeq" id="WP_167462680.1">
    <property type="nucleotide sequence ID" value="NZ_CP046171.1"/>
</dbReference>
<dbReference type="AlphaFoldDB" id="A0A6G9XRR8"/>
<accession>A0A6G9XRR8</accession>
<dbReference type="GO" id="GO:0045892">
    <property type="term" value="P:negative regulation of DNA-templated transcription"/>
    <property type="evidence" value="ECO:0007669"/>
    <property type="project" value="TreeGrafter"/>
</dbReference>
<dbReference type="GO" id="GO:0003677">
    <property type="term" value="F:DNA binding"/>
    <property type="evidence" value="ECO:0007669"/>
    <property type="project" value="UniProtKB-KW"/>
</dbReference>
<name>A0A6G9XRR8_NOCBR</name>
<evidence type="ECO:0000313" key="7">
    <source>
        <dbReference type="EMBL" id="QIS03609.1"/>
    </source>
</evidence>
<dbReference type="InterPro" id="IPR050707">
    <property type="entry name" value="HTH_MetabolicPath_Reg"/>
</dbReference>
<proteinExistence type="predicted"/>
<keyword evidence="2" id="KW-0238">DNA-binding</keyword>
<dbReference type="InterPro" id="IPR036388">
    <property type="entry name" value="WH-like_DNA-bd_sf"/>
</dbReference>
<evidence type="ECO:0000256" key="3">
    <source>
        <dbReference type="ARBA" id="ARBA00023163"/>
    </source>
</evidence>
<dbReference type="PROSITE" id="PS51077">
    <property type="entry name" value="HTH_ICLR"/>
    <property type="match status" value="1"/>
</dbReference>
<protein>
    <submittedName>
        <fullName evidence="7">Helix-turn-helix domain-containing protein</fullName>
    </submittedName>
</protein>
<evidence type="ECO:0000259" key="6">
    <source>
        <dbReference type="PROSITE" id="PS51078"/>
    </source>
</evidence>
<reference evidence="7 8" key="1">
    <citation type="journal article" date="2019" name="ACS Chem. Biol.">
        <title>Identification and Mobilization of a Cryptic Antibiotic Biosynthesis Gene Locus from a Human-Pathogenic Nocardia Isolate.</title>
        <authorList>
            <person name="Herisse M."/>
            <person name="Ishida K."/>
            <person name="Porter J.L."/>
            <person name="Howden B."/>
            <person name="Hertweck C."/>
            <person name="Stinear T.P."/>
            <person name="Pidot S.J."/>
        </authorList>
    </citation>
    <scope>NUCLEOTIDE SEQUENCE [LARGE SCALE GENOMIC DNA]</scope>
    <source>
        <strain evidence="7 8">AUSMDU00024985</strain>
    </source>
</reference>
<dbReference type="InterPro" id="IPR005471">
    <property type="entry name" value="Tscrpt_reg_IclR_N"/>
</dbReference>
<keyword evidence="1" id="KW-0805">Transcription regulation</keyword>
<dbReference type="InterPro" id="IPR036390">
    <property type="entry name" value="WH_DNA-bd_sf"/>
</dbReference>
<organism evidence="7 8">
    <name type="scientific">Nocardia brasiliensis</name>
    <dbReference type="NCBI Taxonomy" id="37326"/>
    <lineage>
        <taxon>Bacteria</taxon>
        <taxon>Bacillati</taxon>
        <taxon>Actinomycetota</taxon>
        <taxon>Actinomycetes</taxon>
        <taxon>Mycobacteriales</taxon>
        <taxon>Nocardiaceae</taxon>
        <taxon>Nocardia</taxon>
    </lineage>
</organism>
<dbReference type="InterPro" id="IPR014757">
    <property type="entry name" value="Tscrpt_reg_IclR_C"/>
</dbReference>
<evidence type="ECO:0000256" key="2">
    <source>
        <dbReference type="ARBA" id="ARBA00023125"/>
    </source>
</evidence>
<dbReference type="SMART" id="SM00346">
    <property type="entry name" value="HTH_ICLR"/>
    <property type="match status" value="1"/>
</dbReference>
<evidence type="ECO:0000256" key="1">
    <source>
        <dbReference type="ARBA" id="ARBA00023015"/>
    </source>
</evidence>
<evidence type="ECO:0000256" key="4">
    <source>
        <dbReference type="SAM" id="MobiDB-lite"/>
    </source>
</evidence>
<sequence>MTVEAVTHPESGALWTGSGPAPAARPPVSMIERMTLILDAFDGSTPTLTLLGLAERTGLPRSTVHRILDQMIRLRWLAHAPGGYRLGMRTLELGGLAADHNEIRDVVSPLLHDLCQRTGMVGHLGVLDGREVLYLDKAGGRFAANVPTRLGGRMPAHSTALGKALLASLEPSIVETSFRDRLPQLTPRTICDRTDLHRELGKIRQRQGVAVDNEESVPGIACVGVPIRGRGAAVAALSLSAHLDGTRKALDTTRLARVLIEVAHEAGRSLFPRHARWR</sequence>
<dbReference type="Gene3D" id="1.10.10.10">
    <property type="entry name" value="Winged helix-like DNA-binding domain superfamily/Winged helix DNA-binding domain"/>
    <property type="match status" value="1"/>
</dbReference>
<dbReference type="Pfam" id="PF09339">
    <property type="entry name" value="HTH_IclR"/>
    <property type="match status" value="1"/>
</dbReference>
<dbReference type="EMBL" id="CP046171">
    <property type="protein sequence ID" value="QIS03609.1"/>
    <property type="molecule type" value="Genomic_DNA"/>
</dbReference>
<dbReference type="Pfam" id="PF01614">
    <property type="entry name" value="IclR_C"/>
    <property type="match status" value="1"/>
</dbReference>
<dbReference type="SUPFAM" id="SSF55781">
    <property type="entry name" value="GAF domain-like"/>
    <property type="match status" value="1"/>
</dbReference>
<dbReference type="PROSITE" id="PS51078">
    <property type="entry name" value="ICLR_ED"/>
    <property type="match status" value="1"/>
</dbReference>
<evidence type="ECO:0000313" key="8">
    <source>
        <dbReference type="Proteomes" id="UP000501705"/>
    </source>
</evidence>